<dbReference type="AlphaFoldDB" id="A0A0F8DCD6"/>
<name>A0A0F8DCD6_CERFI</name>
<evidence type="ECO:0000256" key="1">
    <source>
        <dbReference type="ARBA" id="ARBA00023098"/>
    </source>
</evidence>
<dbReference type="Proteomes" id="UP000034841">
    <property type="component" value="Unassembled WGS sequence"/>
</dbReference>
<dbReference type="InterPro" id="IPR002641">
    <property type="entry name" value="PNPLA_dom"/>
</dbReference>
<dbReference type="SUPFAM" id="SSF52151">
    <property type="entry name" value="FabD/lysophospholipase-like"/>
    <property type="match status" value="1"/>
</dbReference>
<gene>
    <name evidence="4" type="ORF">CFO_g4003</name>
</gene>
<sequence>MSSATQPSENAQPFKILSLDDGGVGGLSSLLILENIMENIQKTEGLDKTPRPCERFDLIGGTGTGGIVAIMLGRLERNDGKSTVDTCQHENEKFLHKQCVNTVVLATTKVDINAAPILFRTYQATTGWSECKIWEVARATSAMANLFKPIKLGRDNEKFMNSSFGHSNPCKILIKEATTLLSDQQEMLILSIGTGFGGPIEMGNTKRSIRESPASVYYLPFRENSKFIGRQDILSKLDDMLFTQAGFQQVALVGLGGMGKTQVALKFVCMVKVKYTDYSVFWVTAASMDGFRNSCKELTAALNIEASDSEDPRRLVKNYLDADKCGKWLLILDNVDDTSLFNAAAKEDRISSYLPQSEQGRVMITTRSKKVAWLAVEDDNLELGEMSSDDLTSMLIRGVKGLSDDLHDQNKALINEILNELCRLPLAIAQAADYMAVKQISIAEYLELLRESNEDKIDLLKYSHMDIMHPEISQSAVATTWLITFQQIRKSSPDAVNLLRFIAKVEPKAIPQTMLPGSDKKKSLVDAIGILLDYGFISRRKEPKMFDMHSLVHLTTQLWFKGLKDEEKYMHTVVMGK</sequence>
<dbReference type="Gene3D" id="3.40.50.300">
    <property type="entry name" value="P-loop containing nucleotide triphosphate hydrolases"/>
    <property type="match status" value="1"/>
</dbReference>
<keyword evidence="1" id="KW-0443">Lipid metabolism</keyword>
<reference evidence="4 5" key="1">
    <citation type="submission" date="2015-04" db="EMBL/GenBank/DDBJ databases">
        <title>Genome sequence of Ceratocystis platani, a major pathogen of plane trees.</title>
        <authorList>
            <person name="Belbahri L."/>
        </authorList>
    </citation>
    <scope>NUCLEOTIDE SEQUENCE [LARGE SCALE GENOMIC DNA]</scope>
    <source>
        <strain evidence="4 5">CFO</strain>
    </source>
</reference>
<dbReference type="PANTHER" id="PTHR46082">
    <property type="entry name" value="ATP/GTP-BINDING PROTEIN-RELATED"/>
    <property type="match status" value="1"/>
</dbReference>
<dbReference type="InterPro" id="IPR016035">
    <property type="entry name" value="Acyl_Trfase/lysoPLipase"/>
</dbReference>
<evidence type="ECO:0000313" key="5">
    <source>
        <dbReference type="Proteomes" id="UP000034841"/>
    </source>
</evidence>
<protein>
    <submittedName>
        <fullName evidence="4">Patatin</fullName>
    </submittedName>
</protein>
<proteinExistence type="predicted"/>
<evidence type="ECO:0000259" key="3">
    <source>
        <dbReference type="PROSITE" id="PS51635"/>
    </source>
</evidence>
<organism evidence="4 5">
    <name type="scientific">Ceratocystis fimbriata f. sp. platani</name>
    <dbReference type="NCBI Taxonomy" id="88771"/>
    <lineage>
        <taxon>Eukaryota</taxon>
        <taxon>Fungi</taxon>
        <taxon>Dikarya</taxon>
        <taxon>Ascomycota</taxon>
        <taxon>Pezizomycotina</taxon>
        <taxon>Sordariomycetes</taxon>
        <taxon>Hypocreomycetidae</taxon>
        <taxon>Microascales</taxon>
        <taxon>Ceratocystidaceae</taxon>
        <taxon>Ceratocystis</taxon>
    </lineage>
</organism>
<dbReference type="PROSITE" id="PS51635">
    <property type="entry name" value="PNPLA"/>
    <property type="match status" value="1"/>
</dbReference>
<dbReference type="OrthoDB" id="1658288at2759"/>
<dbReference type="GO" id="GO:0046486">
    <property type="term" value="P:glycerolipid metabolic process"/>
    <property type="evidence" value="ECO:0007669"/>
    <property type="project" value="UniProtKB-ARBA"/>
</dbReference>
<dbReference type="SUPFAM" id="SSF52540">
    <property type="entry name" value="P-loop containing nucleoside triphosphate hydrolases"/>
    <property type="match status" value="1"/>
</dbReference>
<dbReference type="InterPro" id="IPR053137">
    <property type="entry name" value="NLR-like"/>
</dbReference>
<evidence type="ECO:0000256" key="2">
    <source>
        <dbReference type="PROSITE-ProRule" id="PRU01161"/>
    </source>
</evidence>
<dbReference type="PANTHER" id="PTHR46082:SF6">
    <property type="entry name" value="AAA+ ATPASE DOMAIN-CONTAINING PROTEIN-RELATED"/>
    <property type="match status" value="1"/>
</dbReference>
<dbReference type="Pfam" id="PF00931">
    <property type="entry name" value="NB-ARC"/>
    <property type="match status" value="1"/>
</dbReference>
<comment type="caution">
    <text evidence="2">Lacks conserved residue(s) required for the propagation of feature annotation.</text>
</comment>
<feature type="domain" description="PNPLA" evidence="3">
    <location>
        <begin position="17"/>
        <end position="174"/>
    </location>
</feature>
<dbReference type="InterPro" id="IPR027417">
    <property type="entry name" value="P-loop_NTPase"/>
</dbReference>
<dbReference type="EMBL" id="LBBL01000220">
    <property type="protein sequence ID" value="KKF93649.1"/>
    <property type="molecule type" value="Genomic_DNA"/>
</dbReference>
<accession>A0A0F8DCD6</accession>
<comment type="caution">
    <text evidence="4">The sequence shown here is derived from an EMBL/GenBank/DDBJ whole genome shotgun (WGS) entry which is preliminary data.</text>
</comment>
<dbReference type="InterPro" id="IPR002182">
    <property type="entry name" value="NB-ARC"/>
</dbReference>
<evidence type="ECO:0000313" key="4">
    <source>
        <dbReference type="EMBL" id="KKF93649.1"/>
    </source>
</evidence>
<dbReference type="Gene3D" id="3.40.1090.10">
    <property type="entry name" value="Cytosolic phospholipase A2 catalytic domain"/>
    <property type="match status" value="2"/>
</dbReference>
<dbReference type="GO" id="GO:0043531">
    <property type="term" value="F:ADP binding"/>
    <property type="evidence" value="ECO:0007669"/>
    <property type="project" value="InterPro"/>
</dbReference>
<keyword evidence="5" id="KW-1185">Reference proteome</keyword>